<organism evidence="9 10">
    <name type="scientific">Apatococcus fuscideae</name>
    <dbReference type="NCBI Taxonomy" id="2026836"/>
    <lineage>
        <taxon>Eukaryota</taxon>
        <taxon>Viridiplantae</taxon>
        <taxon>Chlorophyta</taxon>
        <taxon>core chlorophytes</taxon>
        <taxon>Trebouxiophyceae</taxon>
        <taxon>Chlorellales</taxon>
        <taxon>Chlorellaceae</taxon>
        <taxon>Apatococcus</taxon>
    </lineage>
</organism>
<evidence type="ECO:0000256" key="1">
    <source>
        <dbReference type="ARBA" id="ARBA00004123"/>
    </source>
</evidence>
<feature type="domain" description="Ubiquitin-like" evidence="8">
    <location>
        <begin position="327"/>
        <end position="377"/>
    </location>
</feature>
<evidence type="ECO:0000313" key="9">
    <source>
        <dbReference type="EMBL" id="KAK9868164.1"/>
    </source>
</evidence>
<evidence type="ECO:0000259" key="8">
    <source>
        <dbReference type="PROSITE" id="PS50053"/>
    </source>
</evidence>
<keyword evidence="5" id="KW-0508">mRNA splicing</keyword>
<gene>
    <name evidence="9" type="ORF">WJX84_005084</name>
</gene>
<evidence type="ECO:0000256" key="3">
    <source>
        <dbReference type="ARBA" id="ARBA00022664"/>
    </source>
</evidence>
<name>A0AAW1TGR1_9CHLO</name>
<comment type="subcellular location">
    <subcellularLocation>
        <location evidence="1">Nucleus</location>
    </subcellularLocation>
</comment>
<keyword evidence="3" id="KW-0507">mRNA processing</keyword>
<dbReference type="PROSITE" id="PS50053">
    <property type="entry name" value="UBIQUITIN_2"/>
    <property type="match status" value="1"/>
</dbReference>
<dbReference type="GO" id="GO:0006397">
    <property type="term" value="P:mRNA processing"/>
    <property type="evidence" value="ECO:0007669"/>
    <property type="project" value="UniProtKB-KW"/>
</dbReference>
<comment type="caution">
    <text evidence="9">The sequence shown here is derived from an EMBL/GenBank/DDBJ whole genome shotgun (WGS) entry which is preliminary data.</text>
</comment>
<dbReference type="GO" id="GO:0000974">
    <property type="term" value="C:Prp19 complex"/>
    <property type="evidence" value="ECO:0007669"/>
    <property type="project" value="TreeGrafter"/>
</dbReference>
<proteinExistence type="inferred from homology"/>
<dbReference type="GO" id="GO:0071011">
    <property type="term" value="C:precatalytic spliceosome"/>
    <property type="evidence" value="ECO:0007669"/>
    <property type="project" value="TreeGrafter"/>
</dbReference>
<evidence type="ECO:0000256" key="6">
    <source>
        <dbReference type="ARBA" id="ARBA00023242"/>
    </source>
</evidence>
<keyword evidence="7" id="KW-0175">Coiled coil</keyword>
<evidence type="ECO:0000256" key="7">
    <source>
        <dbReference type="SAM" id="Coils"/>
    </source>
</evidence>
<dbReference type="PANTHER" id="PTHR13296:SF0">
    <property type="entry name" value="PRE-MRNA-SPLICING FACTOR SPF27"/>
    <property type="match status" value="1"/>
</dbReference>
<dbReference type="GO" id="GO:0008380">
    <property type="term" value="P:RNA splicing"/>
    <property type="evidence" value="ECO:0007669"/>
    <property type="project" value="UniProtKB-KW"/>
</dbReference>
<dbReference type="InterPro" id="IPR029071">
    <property type="entry name" value="Ubiquitin-like_domsf"/>
</dbReference>
<dbReference type="Pfam" id="PF00240">
    <property type="entry name" value="ubiquitin"/>
    <property type="match status" value="1"/>
</dbReference>
<dbReference type="GO" id="GO:0071013">
    <property type="term" value="C:catalytic step 2 spliceosome"/>
    <property type="evidence" value="ECO:0007669"/>
    <property type="project" value="TreeGrafter"/>
</dbReference>
<reference evidence="9 10" key="1">
    <citation type="journal article" date="2024" name="Nat. Commun.">
        <title>Phylogenomics reveals the evolutionary origins of lichenization in chlorophyte algae.</title>
        <authorList>
            <person name="Puginier C."/>
            <person name="Libourel C."/>
            <person name="Otte J."/>
            <person name="Skaloud P."/>
            <person name="Haon M."/>
            <person name="Grisel S."/>
            <person name="Petersen M."/>
            <person name="Berrin J.G."/>
            <person name="Delaux P.M."/>
            <person name="Dal Grande F."/>
            <person name="Keller J."/>
        </authorList>
    </citation>
    <scope>NUCLEOTIDE SEQUENCE [LARGE SCALE GENOMIC DNA]</scope>
    <source>
        <strain evidence="9 10">SAG 2523</strain>
    </source>
</reference>
<keyword evidence="10" id="KW-1185">Reference proteome</keyword>
<evidence type="ECO:0000313" key="10">
    <source>
        <dbReference type="Proteomes" id="UP001485043"/>
    </source>
</evidence>
<dbReference type="InterPro" id="IPR008409">
    <property type="entry name" value="SPF27"/>
</dbReference>
<sequence>MVQMLALDSPPAESLTGWRAHQELIDALPYVDPLTTSEQRAVDQLVAEEMRRSPLKLRDYVAQLPLMPASRLEADPVLATEMQRYQAGQPMAKLDQERYNMRDPPQLKKNDIATWQNCIQNAHSQLEHQLNRLVNLELLLKFGPNAWRFFNDQLENYVTRLQTEAQQLKKEIEDVNRQRKVSQLEAGKQLDTLQAQWAAGITKNQEIDRACQELEVQIKAAREQQAAVISDEAALVLTHWGNKSQLVRQGHRLSRLDTGISAACSGPRITKWRATWPHTVALLRRLAIKFSSRFAKAQTGRQRCVTSGELASGRLSACSLHCSAKYEDTILTVKKKVEVKMGVPVDKQLLFWHNKELTALYDNKTLLDLHLHTGFSLKGYNLSAPPDFWPPVKQTEEGLLIDIDPPRST</sequence>
<comment type="similarity">
    <text evidence="2">Belongs to the SPF27 family.</text>
</comment>
<accession>A0AAW1TGR1</accession>
<feature type="coiled-coil region" evidence="7">
    <location>
        <begin position="119"/>
        <end position="231"/>
    </location>
</feature>
<evidence type="ECO:0000256" key="2">
    <source>
        <dbReference type="ARBA" id="ARBA00010788"/>
    </source>
</evidence>
<dbReference type="Proteomes" id="UP001485043">
    <property type="component" value="Unassembled WGS sequence"/>
</dbReference>
<keyword evidence="6" id="KW-0539">Nucleus</keyword>
<keyword evidence="4" id="KW-0747">Spliceosome</keyword>
<protein>
    <recommendedName>
        <fullName evidence="8">Ubiquitin-like domain-containing protein</fullName>
    </recommendedName>
</protein>
<dbReference type="CDD" id="cd17039">
    <property type="entry name" value="Ubl_ubiquitin_like"/>
    <property type="match status" value="1"/>
</dbReference>
<evidence type="ECO:0000256" key="4">
    <source>
        <dbReference type="ARBA" id="ARBA00022728"/>
    </source>
</evidence>
<dbReference type="Gene3D" id="3.10.20.90">
    <property type="entry name" value="Phosphatidylinositol 3-kinase Catalytic Subunit, Chain A, domain 1"/>
    <property type="match status" value="1"/>
</dbReference>
<dbReference type="SUPFAM" id="SSF54236">
    <property type="entry name" value="Ubiquitin-like"/>
    <property type="match status" value="1"/>
</dbReference>
<dbReference type="InterPro" id="IPR000626">
    <property type="entry name" value="Ubiquitin-like_dom"/>
</dbReference>
<dbReference type="Pfam" id="PF05700">
    <property type="entry name" value="BCAS2"/>
    <property type="match status" value="1"/>
</dbReference>
<dbReference type="PANTHER" id="PTHR13296">
    <property type="entry name" value="BCAS2 PROTEIN"/>
    <property type="match status" value="1"/>
</dbReference>
<dbReference type="EMBL" id="JALJOV010000042">
    <property type="protein sequence ID" value="KAK9868164.1"/>
    <property type="molecule type" value="Genomic_DNA"/>
</dbReference>
<evidence type="ECO:0000256" key="5">
    <source>
        <dbReference type="ARBA" id="ARBA00023187"/>
    </source>
</evidence>
<dbReference type="AlphaFoldDB" id="A0AAW1TGR1"/>